<comment type="subcellular location">
    <subcellularLocation>
        <location evidence="2 14">Cytoplasm</location>
    </subcellularLocation>
</comment>
<evidence type="ECO:0000256" key="10">
    <source>
        <dbReference type="ARBA" id="ARBA00023015"/>
    </source>
</evidence>
<comment type="function">
    <text evidence="1">Acts as a global negative controlling element, employing Fe(2+) as a cofactor to bind the operator of the repressed genes.</text>
</comment>
<gene>
    <name evidence="14" type="primary">fur</name>
    <name evidence="15" type="ORF">FHW18_003168</name>
</gene>
<proteinExistence type="inferred from homology"/>
<comment type="similarity">
    <text evidence="3 14">Belongs to the Fur family.</text>
</comment>
<keyword evidence="7 14" id="KW-0678">Repressor</keyword>
<dbReference type="PANTHER" id="PTHR33202:SF2">
    <property type="entry name" value="FERRIC UPTAKE REGULATION PROTEIN"/>
    <property type="match status" value="1"/>
</dbReference>
<dbReference type="InterPro" id="IPR036388">
    <property type="entry name" value="WH-like_DNA-bd_sf"/>
</dbReference>
<evidence type="ECO:0000256" key="12">
    <source>
        <dbReference type="ARBA" id="ARBA00023163"/>
    </source>
</evidence>
<comment type="caution">
    <text evidence="15">The sequence shown here is derived from an EMBL/GenBank/DDBJ whole genome shotgun (WGS) entry which is preliminary data.</text>
</comment>
<dbReference type="Proteomes" id="UP000542125">
    <property type="component" value="Unassembled WGS sequence"/>
</dbReference>
<evidence type="ECO:0000256" key="7">
    <source>
        <dbReference type="ARBA" id="ARBA00022491"/>
    </source>
</evidence>
<keyword evidence="10 14" id="KW-0805">Transcription regulation</keyword>
<dbReference type="InterPro" id="IPR036390">
    <property type="entry name" value="WH_DNA-bd_sf"/>
</dbReference>
<dbReference type="Gene3D" id="1.10.10.10">
    <property type="entry name" value="Winged helix-like DNA-binding domain superfamily/Winged helix DNA-binding domain"/>
    <property type="match status" value="1"/>
</dbReference>
<dbReference type="PANTHER" id="PTHR33202">
    <property type="entry name" value="ZINC UPTAKE REGULATION PROTEIN"/>
    <property type="match status" value="1"/>
</dbReference>
<dbReference type="Pfam" id="PF01475">
    <property type="entry name" value="FUR"/>
    <property type="match status" value="1"/>
</dbReference>
<dbReference type="GO" id="GO:0003700">
    <property type="term" value="F:DNA-binding transcription factor activity"/>
    <property type="evidence" value="ECO:0007669"/>
    <property type="project" value="UniProtKB-UniRule"/>
</dbReference>
<accession>A0A7Y9LMR3</accession>
<keyword evidence="9 14" id="KW-0862">Zinc</keyword>
<dbReference type="GO" id="GO:0045892">
    <property type="term" value="P:negative regulation of DNA-templated transcription"/>
    <property type="evidence" value="ECO:0007669"/>
    <property type="project" value="TreeGrafter"/>
</dbReference>
<evidence type="ECO:0000256" key="11">
    <source>
        <dbReference type="ARBA" id="ARBA00023125"/>
    </source>
</evidence>
<dbReference type="CDD" id="cd07153">
    <property type="entry name" value="Fur_like"/>
    <property type="match status" value="1"/>
</dbReference>
<dbReference type="Gene3D" id="3.30.1490.190">
    <property type="match status" value="1"/>
</dbReference>
<keyword evidence="13 14" id="KW-0408">Iron</keyword>
<dbReference type="GO" id="GO:0008270">
    <property type="term" value="F:zinc ion binding"/>
    <property type="evidence" value="ECO:0007669"/>
    <property type="project" value="TreeGrafter"/>
</dbReference>
<evidence type="ECO:0000256" key="6">
    <source>
        <dbReference type="ARBA" id="ARBA00022490"/>
    </source>
</evidence>
<sequence>MSTDPIDLQSSGLKVTFPRMKILDVFRTSSHRHLSAEDVYKILTQDHVDLGLATVYRVLTQFDQAGLLKRSQLGSGKAVYELNDGERHHGHLVSQATGEVMEFFDPDIEKRLAAIADELGYELTEYTLTLFGVPKRLPARAGQD</sequence>
<reference evidence="15 16" key="1">
    <citation type="submission" date="2020-07" db="EMBL/GenBank/DDBJ databases">
        <title>Genomic Encyclopedia of Type Strains, Phase IV (KMG-V): Genome sequencing to study the core and pangenomes of soil and plant-associated prokaryotes.</title>
        <authorList>
            <person name="Whitman W."/>
        </authorList>
    </citation>
    <scope>NUCLEOTIDE SEQUENCE [LARGE SCALE GENOMIC DNA]</scope>
    <source>
        <strain evidence="15 16">SAS40</strain>
    </source>
</reference>
<evidence type="ECO:0000256" key="13">
    <source>
        <dbReference type="PIRSR" id="PIRSR602481-2"/>
    </source>
</evidence>
<keyword evidence="11 14" id="KW-0238">DNA-binding</keyword>
<dbReference type="InterPro" id="IPR002481">
    <property type="entry name" value="FUR"/>
</dbReference>
<evidence type="ECO:0000256" key="3">
    <source>
        <dbReference type="ARBA" id="ARBA00007957"/>
    </source>
</evidence>
<evidence type="ECO:0000313" key="15">
    <source>
        <dbReference type="EMBL" id="NYE83897.1"/>
    </source>
</evidence>
<evidence type="ECO:0000256" key="2">
    <source>
        <dbReference type="ARBA" id="ARBA00004496"/>
    </source>
</evidence>
<comment type="cofactor">
    <cofactor evidence="13">
        <name>Mn(2+)</name>
        <dbReference type="ChEBI" id="CHEBI:29035"/>
    </cofactor>
    <cofactor evidence="13">
        <name>Fe(2+)</name>
        <dbReference type="ChEBI" id="CHEBI:29033"/>
    </cofactor>
    <text evidence="13">Binds 1 Mn(2+) or Fe(2+) ion per subunit.</text>
</comment>
<dbReference type="AlphaFoldDB" id="A0A7Y9LMR3"/>
<evidence type="ECO:0000256" key="9">
    <source>
        <dbReference type="ARBA" id="ARBA00022833"/>
    </source>
</evidence>
<dbReference type="GO" id="GO:0005829">
    <property type="term" value="C:cytosol"/>
    <property type="evidence" value="ECO:0007669"/>
    <property type="project" value="TreeGrafter"/>
</dbReference>
<dbReference type="InterPro" id="IPR043135">
    <property type="entry name" value="Fur_C"/>
</dbReference>
<dbReference type="GO" id="GO:0000976">
    <property type="term" value="F:transcription cis-regulatory region binding"/>
    <property type="evidence" value="ECO:0007669"/>
    <property type="project" value="TreeGrafter"/>
</dbReference>
<feature type="binding site" evidence="13">
    <location>
        <position position="109"/>
    </location>
    <ligand>
        <name>Fe cation</name>
        <dbReference type="ChEBI" id="CHEBI:24875"/>
    </ligand>
</feature>
<evidence type="ECO:0000313" key="16">
    <source>
        <dbReference type="Proteomes" id="UP000542125"/>
    </source>
</evidence>
<evidence type="ECO:0000256" key="8">
    <source>
        <dbReference type="ARBA" id="ARBA00022723"/>
    </source>
</evidence>
<feature type="binding site" evidence="13">
    <location>
        <position position="88"/>
    </location>
    <ligand>
        <name>Fe cation</name>
        <dbReference type="ChEBI" id="CHEBI:24875"/>
    </ligand>
</feature>
<keyword evidence="16" id="KW-1185">Reference proteome</keyword>
<evidence type="ECO:0000256" key="4">
    <source>
        <dbReference type="ARBA" id="ARBA00011738"/>
    </source>
</evidence>
<dbReference type="EMBL" id="JACBYR010000001">
    <property type="protein sequence ID" value="NYE83897.1"/>
    <property type="molecule type" value="Genomic_DNA"/>
</dbReference>
<dbReference type="GO" id="GO:1900705">
    <property type="term" value="P:negative regulation of siderophore biosynthetic process"/>
    <property type="evidence" value="ECO:0007669"/>
    <property type="project" value="TreeGrafter"/>
</dbReference>
<dbReference type="RefSeq" id="WP_179587654.1">
    <property type="nucleotide sequence ID" value="NZ_JACBYR010000001.1"/>
</dbReference>
<organism evidence="15 16">
    <name type="scientific">Pigmentiphaga litoralis</name>
    <dbReference type="NCBI Taxonomy" id="516702"/>
    <lineage>
        <taxon>Bacteria</taxon>
        <taxon>Pseudomonadati</taxon>
        <taxon>Pseudomonadota</taxon>
        <taxon>Betaproteobacteria</taxon>
        <taxon>Burkholderiales</taxon>
        <taxon>Alcaligenaceae</taxon>
        <taxon>Pigmentiphaga</taxon>
    </lineage>
</organism>
<evidence type="ECO:0000256" key="1">
    <source>
        <dbReference type="ARBA" id="ARBA00002997"/>
    </source>
</evidence>
<keyword evidence="6 14" id="KW-0963">Cytoplasm</keyword>
<comment type="subunit">
    <text evidence="4 14">Homodimer.</text>
</comment>
<name>A0A7Y9LMR3_9BURK</name>
<protein>
    <recommendedName>
        <fullName evidence="5 14">Ferric uptake regulation protein</fullName>
    </recommendedName>
</protein>
<evidence type="ECO:0000256" key="14">
    <source>
        <dbReference type="RuleBase" id="RU364037"/>
    </source>
</evidence>
<keyword evidence="12 14" id="KW-0804">Transcription</keyword>
<dbReference type="FunFam" id="1.10.10.10:FF:000007">
    <property type="entry name" value="Ferric uptake regulation protein"/>
    <property type="match status" value="1"/>
</dbReference>
<keyword evidence="8 13" id="KW-0479">Metal-binding</keyword>
<evidence type="ECO:0000256" key="5">
    <source>
        <dbReference type="ARBA" id="ARBA00020910"/>
    </source>
</evidence>
<dbReference type="SUPFAM" id="SSF46785">
    <property type="entry name" value="Winged helix' DNA-binding domain"/>
    <property type="match status" value="1"/>
</dbReference>